<evidence type="ECO:0000313" key="1">
    <source>
        <dbReference type="EMBL" id="KAI3895829.1"/>
    </source>
</evidence>
<accession>A0AAD4XBA6</accession>
<name>A0AAD4XBA6_9MAGN</name>
<organism evidence="1 2">
    <name type="scientific">Papaver atlanticum</name>
    <dbReference type="NCBI Taxonomy" id="357466"/>
    <lineage>
        <taxon>Eukaryota</taxon>
        <taxon>Viridiplantae</taxon>
        <taxon>Streptophyta</taxon>
        <taxon>Embryophyta</taxon>
        <taxon>Tracheophyta</taxon>
        <taxon>Spermatophyta</taxon>
        <taxon>Magnoliopsida</taxon>
        <taxon>Ranunculales</taxon>
        <taxon>Papaveraceae</taxon>
        <taxon>Papaveroideae</taxon>
        <taxon>Papaver</taxon>
    </lineage>
</organism>
<feature type="non-terminal residue" evidence="1">
    <location>
        <position position="63"/>
    </location>
</feature>
<dbReference type="EMBL" id="JAJJMB010011896">
    <property type="protein sequence ID" value="KAI3895829.1"/>
    <property type="molecule type" value="Genomic_DNA"/>
</dbReference>
<feature type="non-terminal residue" evidence="1">
    <location>
        <position position="1"/>
    </location>
</feature>
<sequence length="63" mass="7608">LFLRFQHDLYWRRDDLFTSCEFVYSFWSCSLMGVMWPLIRGQKGEWYPATIKEGSMKSLTGYK</sequence>
<keyword evidence="2" id="KW-1185">Reference proteome</keyword>
<dbReference type="Proteomes" id="UP001202328">
    <property type="component" value="Unassembled WGS sequence"/>
</dbReference>
<gene>
    <name evidence="1" type="ORF">MKW98_025620</name>
</gene>
<evidence type="ECO:0000313" key="2">
    <source>
        <dbReference type="Proteomes" id="UP001202328"/>
    </source>
</evidence>
<comment type="caution">
    <text evidence="1">The sequence shown here is derived from an EMBL/GenBank/DDBJ whole genome shotgun (WGS) entry which is preliminary data.</text>
</comment>
<protein>
    <submittedName>
        <fullName evidence="1">Uncharacterized protein</fullName>
    </submittedName>
</protein>
<proteinExistence type="predicted"/>
<dbReference type="AlphaFoldDB" id="A0AAD4XBA6"/>
<reference evidence="1" key="1">
    <citation type="submission" date="2022-04" db="EMBL/GenBank/DDBJ databases">
        <title>A functionally conserved STORR gene fusion in Papaver species that diverged 16.8 million years ago.</title>
        <authorList>
            <person name="Catania T."/>
        </authorList>
    </citation>
    <scope>NUCLEOTIDE SEQUENCE</scope>
    <source>
        <strain evidence="1">S-188037</strain>
    </source>
</reference>